<protein>
    <submittedName>
        <fullName evidence="2">Uncharacterized protein</fullName>
    </submittedName>
</protein>
<feature type="region of interest" description="Disordered" evidence="1">
    <location>
        <begin position="1"/>
        <end position="40"/>
    </location>
</feature>
<feature type="compositionally biased region" description="Acidic residues" evidence="1">
    <location>
        <begin position="21"/>
        <end position="40"/>
    </location>
</feature>
<gene>
    <name evidence="2" type="ORF">B0H17DRAFT_1220734</name>
</gene>
<feature type="compositionally biased region" description="Low complexity" evidence="1">
    <location>
        <begin position="162"/>
        <end position="178"/>
    </location>
</feature>
<evidence type="ECO:0000256" key="1">
    <source>
        <dbReference type="SAM" id="MobiDB-lite"/>
    </source>
</evidence>
<sequence length="1074" mass="118725">MNDADALPSRHPRNPYIDDHADVEDESMQEDGPEDDDDNIEAEVRRADTAAFARPAILAGHEERLRSDAPYRIPSELLLPPISALLQPAQTAQSPARAPSFFAGPASFEQARDRTPLFLPDSHGPTPFTYRTPTPFSREPTAFPQAAPYQSNPLFLPDSRDPTPFTYRTPTPFTREPTALPQAAPRQSASGPRQSTSARAPSRSPSRSPSPPRKRRRRDGAATFFDLEASDSDSDDDEEDDVLVMTQQDLDFIDDAPLPQSVQPLERQIQRRDIVDSEELAEHYDQQAASYLQDMEAEEQHLVPLSDTAQDLARDPELRRAIEQAVLETMPKPGPTLPPHENESAARTAFRLKQLLPAASKDAVEIGTWICFRESRKSKPVLAFTVANNQVLLERETVRFPRPLLKARNPCVFPTIEEVAPFLGAFHEFREVMTAARFIGPAFALQPGDRAIVLPPAGTLAGADVWITQIQDFVHEGSDCYTRLKGAPIEGKDVVRLAHLSPHYRGDDAIVYCGDDALVKGGARGAWHPLNLLKRHVLCPSPTPHILDRVRVTGAHRGMDGGVAWIVQIQDIPEIPSGQMITLKGEDDKMFEIELSRLRREFRLGDEVVVARGDLKSRKGFVTVIHPGAVLEIFDFRVRESDVDFLPFDADTNSSTMFALNTGAGQYTVRSEVSHPSIPLPALPAPSVPLMNEDDENAYLAEYDARNAATATIASWDFKKLHTLVSKLKQLDQERTKLTERVARRFEGLEVLVVGAQGTYRRIDAYKASVFKGKRGTVIADFDSKERAERLKQQDLKLRKNIRGDTRGIMATVRETSGAQFQVGIEKLVHAATRLPLAQARFLPNWLLKRTPETASLPRQWLVPGPSTRPGTPVPQLQPGASDEAFGGLGGILAHTLVGEDTGAWLCTAAVVHKRVDVLIKGVAGWAGTKEMSTSAKLQRVEGKHGVVLLSELFPESHLKRTKFKVYRVGGDGGLPQQVPGQFLLPLRIGEDGRSIVEVAQRVLVLGGDIENDKSKVGEYAETQPHIQHSHRDKVVAVRFELGSSGFYHELALCRSTNKAIDSPEHSFPATSFN</sequence>
<accession>A0AAD7B888</accession>
<evidence type="ECO:0000313" key="2">
    <source>
        <dbReference type="EMBL" id="KAJ7613789.1"/>
    </source>
</evidence>
<organism evidence="2 3">
    <name type="scientific">Mycena rosella</name>
    <name type="common">Pink bonnet</name>
    <name type="synonym">Agaricus rosellus</name>
    <dbReference type="NCBI Taxonomy" id="1033263"/>
    <lineage>
        <taxon>Eukaryota</taxon>
        <taxon>Fungi</taxon>
        <taxon>Dikarya</taxon>
        <taxon>Basidiomycota</taxon>
        <taxon>Agaricomycotina</taxon>
        <taxon>Agaricomycetes</taxon>
        <taxon>Agaricomycetidae</taxon>
        <taxon>Agaricales</taxon>
        <taxon>Marasmiineae</taxon>
        <taxon>Mycenaceae</taxon>
        <taxon>Mycena</taxon>
    </lineage>
</organism>
<proteinExistence type="predicted"/>
<dbReference type="AlphaFoldDB" id="A0AAD7B888"/>
<reference evidence="2" key="1">
    <citation type="submission" date="2023-03" db="EMBL/GenBank/DDBJ databases">
        <title>Massive genome expansion in bonnet fungi (Mycena s.s.) driven by repeated elements and novel gene families across ecological guilds.</title>
        <authorList>
            <consortium name="Lawrence Berkeley National Laboratory"/>
            <person name="Harder C.B."/>
            <person name="Miyauchi S."/>
            <person name="Viragh M."/>
            <person name="Kuo A."/>
            <person name="Thoen E."/>
            <person name="Andreopoulos B."/>
            <person name="Lu D."/>
            <person name="Skrede I."/>
            <person name="Drula E."/>
            <person name="Henrissat B."/>
            <person name="Morin E."/>
            <person name="Kohler A."/>
            <person name="Barry K."/>
            <person name="LaButti K."/>
            <person name="Morin E."/>
            <person name="Salamov A."/>
            <person name="Lipzen A."/>
            <person name="Mereny Z."/>
            <person name="Hegedus B."/>
            <person name="Baldrian P."/>
            <person name="Stursova M."/>
            <person name="Weitz H."/>
            <person name="Taylor A."/>
            <person name="Grigoriev I.V."/>
            <person name="Nagy L.G."/>
            <person name="Martin F."/>
            <person name="Kauserud H."/>
        </authorList>
    </citation>
    <scope>NUCLEOTIDE SEQUENCE</scope>
    <source>
        <strain evidence="2">CBHHK067</strain>
    </source>
</reference>
<dbReference type="EMBL" id="JARKIE010000889">
    <property type="protein sequence ID" value="KAJ7613789.1"/>
    <property type="molecule type" value="Genomic_DNA"/>
</dbReference>
<dbReference type="Proteomes" id="UP001221757">
    <property type="component" value="Unassembled WGS sequence"/>
</dbReference>
<feature type="compositionally biased region" description="Low complexity" evidence="1">
    <location>
        <begin position="125"/>
        <end position="136"/>
    </location>
</feature>
<evidence type="ECO:0000313" key="3">
    <source>
        <dbReference type="Proteomes" id="UP001221757"/>
    </source>
</evidence>
<feature type="compositionally biased region" description="Low complexity" evidence="1">
    <location>
        <begin position="192"/>
        <end position="207"/>
    </location>
</feature>
<comment type="caution">
    <text evidence="2">The sequence shown here is derived from an EMBL/GenBank/DDBJ whole genome shotgun (WGS) entry which is preliminary data.</text>
</comment>
<feature type="compositionally biased region" description="Acidic residues" evidence="1">
    <location>
        <begin position="228"/>
        <end position="240"/>
    </location>
</feature>
<name>A0AAD7B888_MYCRO</name>
<feature type="region of interest" description="Disordered" evidence="1">
    <location>
        <begin position="858"/>
        <end position="881"/>
    </location>
</feature>
<feature type="region of interest" description="Disordered" evidence="1">
    <location>
        <begin position="116"/>
        <end position="240"/>
    </location>
</feature>
<keyword evidence="3" id="KW-1185">Reference proteome</keyword>